<dbReference type="SUPFAM" id="SSF52540">
    <property type="entry name" value="P-loop containing nucleoside triphosphate hydrolases"/>
    <property type="match status" value="1"/>
</dbReference>
<feature type="domain" description="ABC transporter" evidence="6">
    <location>
        <begin position="4"/>
        <end position="229"/>
    </location>
</feature>
<reference evidence="7 8" key="2">
    <citation type="submission" date="2022-06" db="EMBL/GenBank/DDBJ databases">
        <title>Genomic Encyclopedia of Type Strains, Phase I: the one thousand microbial genomes (KMG-I) project.</title>
        <authorList>
            <person name="Kyrpides N."/>
        </authorList>
    </citation>
    <scope>NUCLEOTIDE SEQUENCE [LARGE SCALE GENOMIC DNA]</scope>
    <source>
        <strain evidence="7 8">DSM 43889</strain>
    </source>
</reference>
<dbReference type="PROSITE" id="PS00211">
    <property type="entry name" value="ABC_TRANSPORTER_1"/>
    <property type="match status" value="1"/>
</dbReference>
<dbReference type="Proteomes" id="UP000791080">
    <property type="component" value="Unassembled WGS sequence"/>
</dbReference>
<sequence>MQAIEVNELHKRYGSTVAVHDVSLSVRQGEIFGILGRNGAGKSTTVECVAGLLRPTSGTVRVLGLDPHRDRDRVRQVLGVQLQSSDLHNALTVRELVRLYRSFYGDGADPDELIDRVGLTSRRDHRFENLSGGQQQRLSVALALVGNPRVALLDELTTGLDPQARRDIWALVEDLRSDGVTVLLVSHLMEEIERLCDRIAIIDAGRIIALDTPAGLVSGAGLGQRVRFQVNGPFDQAVLDRLPEVTSVRVEGGQVTVRGDGDLLQSVSRALVHGNIIATETRLERPNLDDAFLALTGRALNDDATTEDSR</sequence>
<dbReference type="Pfam" id="PF00005">
    <property type="entry name" value="ABC_tran"/>
    <property type="match status" value="1"/>
</dbReference>
<reference evidence="7 8" key="1">
    <citation type="submission" date="2013-07" db="EMBL/GenBank/DDBJ databases">
        <authorList>
            <consortium name="DOE Joint Genome Institute"/>
            <person name="Reeve W."/>
            <person name="Huntemann M."/>
            <person name="Han J."/>
            <person name="Chen A."/>
            <person name="Kyrpides N."/>
            <person name="Mavromatis K."/>
            <person name="Markowitz V."/>
            <person name="Palaniappan K."/>
            <person name="Ivanova N."/>
            <person name="Schaumberg A."/>
            <person name="Pati A."/>
            <person name="Liolios K."/>
            <person name="Nordberg H.P."/>
            <person name="Cantor M.N."/>
            <person name="Hua S.X."/>
            <person name="Woyke T."/>
        </authorList>
    </citation>
    <scope>NUCLEOTIDE SEQUENCE [LARGE SCALE GENOMIC DNA]</scope>
    <source>
        <strain evidence="7 8">DSM 43889</strain>
    </source>
</reference>
<keyword evidence="2" id="KW-0813">Transport</keyword>
<dbReference type="InterPro" id="IPR050763">
    <property type="entry name" value="ABC_transporter_ATP-binding"/>
</dbReference>
<protein>
    <submittedName>
        <fullName evidence="7">ABC-2 type transport system ATP-binding protein</fullName>
    </submittedName>
</protein>
<evidence type="ECO:0000256" key="4">
    <source>
        <dbReference type="ARBA" id="ARBA00022840"/>
    </source>
</evidence>
<evidence type="ECO:0000256" key="1">
    <source>
        <dbReference type="ARBA" id="ARBA00004202"/>
    </source>
</evidence>
<keyword evidence="4 7" id="KW-0067">ATP-binding</keyword>
<evidence type="ECO:0000256" key="2">
    <source>
        <dbReference type="ARBA" id="ARBA00022448"/>
    </source>
</evidence>
<dbReference type="PROSITE" id="PS50893">
    <property type="entry name" value="ABC_TRANSPORTER_2"/>
    <property type="match status" value="1"/>
</dbReference>
<evidence type="ECO:0000313" key="8">
    <source>
        <dbReference type="Proteomes" id="UP000791080"/>
    </source>
</evidence>
<dbReference type="SMART" id="SM00382">
    <property type="entry name" value="AAA"/>
    <property type="match status" value="1"/>
</dbReference>
<proteinExistence type="predicted"/>
<keyword evidence="8" id="KW-1185">Reference proteome</keyword>
<keyword evidence="5" id="KW-0046">Antibiotic resistance</keyword>
<dbReference type="PANTHER" id="PTHR42711">
    <property type="entry name" value="ABC TRANSPORTER ATP-BINDING PROTEIN"/>
    <property type="match status" value="1"/>
</dbReference>
<dbReference type="InterPro" id="IPR017871">
    <property type="entry name" value="ABC_transporter-like_CS"/>
</dbReference>
<dbReference type="Gene3D" id="3.40.50.300">
    <property type="entry name" value="P-loop containing nucleotide triphosphate hydrolases"/>
    <property type="match status" value="1"/>
</dbReference>
<gene>
    <name evidence="7" type="ORF">G443_001139</name>
</gene>
<evidence type="ECO:0000313" key="7">
    <source>
        <dbReference type="EMBL" id="MCP2330869.1"/>
    </source>
</evidence>
<comment type="caution">
    <text evidence="7">The sequence shown here is derived from an EMBL/GenBank/DDBJ whole genome shotgun (WGS) entry which is preliminary data.</text>
</comment>
<dbReference type="CDD" id="cd03230">
    <property type="entry name" value="ABC_DR_subfamily_A"/>
    <property type="match status" value="1"/>
</dbReference>
<dbReference type="InterPro" id="IPR027417">
    <property type="entry name" value="P-loop_NTPase"/>
</dbReference>
<accession>A0ABT1JF70</accession>
<dbReference type="RefSeq" id="WP_026065685.1">
    <property type="nucleotide sequence ID" value="NZ_AUBJ02000001.1"/>
</dbReference>
<dbReference type="PANTHER" id="PTHR42711:SF16">
    <property type="entry name" value="ABC TRANSPORTER ATP-BINDING PROTEIN"/>
    <property type="match status" value="1"/>
</dbReference>
<organism evidence="7 8">
    <name type="scientific">Actinoalloteichus caeruleus DSM 43889</name>
    <dbReference type="NCBI Taxonomy" id="1120930"/>
    <lineage>
        <taxon>Bacteria</taxon>
        <taxon>Bacillati</taxon>
        <taxon>Actinomycetota</taxon>
        <taxon>Actinomycetes</taxon>
        <taxon>Pseudonocardiales</taxon>
        <taxon>Pseudonocardiaceae</taxon>
        <taxon>Actinoalloteichus</taxon>
        <taxon>Actinoalloteichus cyanogriseus</taxon>
    </lineage>
</organism>
<dbReference type="EMBL" id="AUBJ02000001">
    <property type="protein sequence ID" value="MCP2330869.1"/>
    <property type="molecule type" value="Genomic_DNA"/>
</dbReference>
<evidence type="ECO:0000259" key="6">
    <source>
        <dbReference type="PROSITE" id="PS50893"/>
    </source>
</evidence>
<keyword evidence="3" id="KW-0547">Nucleotide-binding</keyword>
<evidence type="ECO:0000256" key="5">
    <source>
        <dbReference type="ARBA" id="ARBA00023251"/>
    </source>
</evidence>
<evidence type="ECO:0000256" key="3">
    <source>
        <dbReference type="ARBA" id="ARBA00022741"/>
    </source>
</evidence>
<dbReference type="InterPro" id="IPR003439">
    <property type="entry name" value="ABC_transporter-like_ATP-bd"/>
</dbReference>
<name>A0ABT1JF70_ACTCY</name>
<dbReference type="GO" id="GO:0005524">
    <property type="term" value="F:ATP binding"/>
    <property type="evidence" value="ECO:0007669"/>
    <property type="project" value="UniProtKB-KW"/>
</dbReference>
<comment type="subcellular location">
    <subcellularLocation>
        <location evidence="1">Cell membrane</location>
        <topology evidence="1">Peripheral membrane protein</topology>
    </subcellularLocation>
</comment>
<dbReference type="InterPro" id="IPR003593">
    <property type="entry name" value="AAA+_ATPase"/>
</dbReference>